<organism evidence="1 2">
    <name type="scientific">Symbiodinium microadriaticum</name>
    <name type="common">Dinoflagellate</name>
    <name type="synonym">Zooxanthella microadriatica</name>
    <dbReference type="NCBI Taxonomy" id="2951"/>
    <lineage>
        <taxon>Eukaryota</taxon>
        <taxon>Sar</taxon>
        <taxon>Alveolata</taxon>
        <taxon>Dinophyceae</taxon>
        <taxon>Suessiales</taxon>
        <taxon>Symbiodiniaceae</taxon>
        <taxon>Symbiodinium</taxon>
    </lineage>
</organism>
<reference evidence="1 2" key="1">
    <citation type="submission" date="2016-02" db="EMBL/GenBank/DDBJ databases">
        <title>Genome analysis of coral dinoflagellate symbionts highlights evolutionary adaptations to a symbiotic lifestyle.</title>
        <authorList>
            <person name="Aranda M."/>
            <person name="Li Y."/>
            <person name="Liew Y.J."/>
            <person name="Baumgarten S."/>
            <person name="Simakov O."/>
            <person name="Wilson M."/>
            <person name="Piel J."/>
            <person name="Ashoor H."/>
            <person name="Bougouffa S."/>
            <person name="Bajic V.B."/>
            <person name="Ryu T."/>
            <person name="Ravasi T."/>
            <person name="Bayer T."/>
            <person name="Micklem G."/>
            <person name="Kim H."/>
            <person name="Bhak J."/>
            <person name="Lajeunesse T.C."/>
            <person name="Voolstra C.R."/>
        </authorList>
    </citation>
    <scope>NUCLEOTIDE SEQUENCE [LARGE SCALE GENOMIC DNA]</scope>
    <source>
        <strain evidence="1 2">CCMP2467</strain>
    </source>
</reference>
<evidence type="ECO:0000313" key="1">
    <source>
        <dbReference type="EMBL" id="OLQ06483.1"/>
    </source>
</evidence>
<sequence>MFRFVQSSKNSTEVVEVAGVDGETGPDVHEFVVLRPDFAIVDSGAIRIHEETHLDCSCRLPLRRPCYMDAACDRHWQSCCAGFSTASGERVKPDKKQRSIVQSLPVAEVLEFVLEQVFERACLDRLVLESFCIQQQIHQEISKHETKTSSLSPSTKRNIGKLLSRMDWCRLIQFVKRNSGCDPDFLNLVQTRMACLRPGDFSDLNKLAYAQSVWL</sequence>
<evidence type="ECO:0000313" key="2">
    <source>
        <dbReference type="Proteomes" id="UP000186817"/>
    </source>
</evidence>
<comment type="caution">
    <text evidence="1">The sequence shown here is derived from an EMBL/GenBank/DDBJ whole genome shotgun (WGS) entry which is preliminary data.</text>
</comment>
<dbReference type="OrthoDB" id="420946at2759"/>
<dbReference type="Proteomes" id="UP000186817">
    <property type="component" value="Unassembled WGS sequence"/>
</dbReference>
<keyword evidence="2" id="KW-1185">Reference proteome</keyword>
<accession>A0A1Q9EGB7</accession>
<dbReference type="EMBL" id="LSRX01000159">
    <property type="protein sequence ID" value="OLQ06483.1"/>
    <property type="molecule type" value="Genomic_DNA"/>
</dbReference>
<protein>
    <submittedName>
        <fullName evidence="1">Uncharacterized protein</fullName>
    </submittedName>
</protein>
<proteinExistence type="predicted"/>
<dbReference type="AlphaFoldDB" id="A0A1Q9EGB7"/>
<gene>
    <name evidence="1" type="ORF">AK812_SmicGene10226</name>
</gene>
<name>A0A1Q9EGB7_SYMMI</name>